<reference evidence="2 3" key="1">
    <citation type="submission" date="2019-11" db="EMBL/GenBank/DDBJ databases">
        <title>FDA dAtabase for Regulatory Grade micrObial Sequences (FDA-ARGOS): Supporting development and validation of Infectious Disease Dx tests.</title>
        <authorList>
            <person name="Kerrigan L."/>
            <person name="Long C."/>
            <person name="Tallon L."/>
            <person name="Sadzewicz L."/>
            <person name="Vavikolanu K."/>
            <person name="Mehta A."/>
            <person name="Aluvathingal J."/>
            <person name="Nadendla S."/>
            <person name="Yan Y."/>
            <person name="Sichtig H."/>
        </authorList>
    </citation>
    <scope>NUCLEOTIDE SEQUENCE [LARGE SCALE GENOMIC DNA]</scope>
    <source>
        <strain evidence="2 3">FDAARGOS_674</strain>
    </source>
</reference>
<evidence type="ECO:0000313" key="3">
    <source>
        <dbReference type="Proteomes" id="UP000426857"/>
    </source>
</evidence>
<sequence>MGKRLAEERHRQLRTTGRVDVPQSLGHSLLLIFFAIVFIVIGAAMMYATIEASGEWTEAFTGLGAWIGLLSLLFGAVGFVGVLIQMRWRAVLTLTWDGIAEHRMKKGERVTVSMTAWRDITGFSGMYLGGRWPFKGQYTVFMHLVPDAYAAYRAGLSPTMRRLDSANASMFGHGRIALRRFSGGPKALHELLDRAHRDFGAPPGPGHHWA</sequence>
<feature type="transmembrane region" description="Helical" evidence="1">
    <location>
        <begin position="62"/>
        <end position="84"/>
    </location>
</feature>
<accession>A0A6B8TRJ3</accession>
<protein>
    <submittedName>
        <fullName evidence="2">Uncharacterized protein</fullName>
    </submittedName>
</protein>
<keyword evidence="1" id="KW-0472">Membrane</keyword>
<gene>
    <name evidence="2" type="ORF">FOB82_01650</name>
</gene>
<feature type="transmembrane region" description="Helical" evidence="1">
    <location>
        <begin position="28"/>
        <end position="50"/>
    </location>
</feature>
<dbReference type="Proteomes" id="UP000426857">
    <property type="component" value="Chromosome"/>
</dbReference>
<evidence type="ECO:0000256" key="1">
    <source>
        <dbReference type="SAM" id="Phobius"/>
    </source>
</evidence>
<keyword evidence="1" id="KW-1133">Transmembrane helix</keyword>
<organism evidence="2 3">
    <name type="scientific">Corynebacterium xerosis</name>
    <dbReference type="NCBI Taxonomy" id="1725"/>
    <lineage>
        <taxon>Bacteria</taxon>
        <taxon>Bacillati</taxon>
        <taxon>Actinomycetota</taxon>
        <taxon>Actinomycetes</taxon>
        <taxon>Mycobacteriales</taxon>
        <taxon>Corynebacteriaceae</taxon>
        <taxon>Corynebacterium</taxon>
    </lineage>
</organism>
<evidence type="ECO:0000313" key="2">
    <source>
        <dbReference type="EMBL" id="QGS33843.1"/>
    </source>
</evidence>
<dbReference type="RefSeq" id="WP_155867498.1">
    <property type="nucleotide sequence ID" value="NZ_CP046322.1"/>
</dbReference>
<dbReference type="KEGG" id="cxe:FOB82_01650"/>
<proteinExistence type="predicted"/>
<dbReference type="AlphaFoldDB" id="A0A6B8TRJ3"/>
<name>A0A6B8TRJ3_9CORY</name>
<dbReference type="EMBL" id="CP046322">
    <property type="protein sequence ID" value="QGS33843.1"/>
    <property type="molecule type" value="Genomic_DNA"/>
</dbReference>
<keyword evidence="1" id="KW-0812">Transmembrane</keyword>